<dbReference type="InterPro" id="IPR001761">
    <property type="entry name" value="Peripla_BP/Lac1_sug-bd_dom"/>
</dbReference>
<dbReference type="InterPro" id="IPR000843">
    <property type="entry name" value="HTH_LacI"/>
</dbReference>
<evidence type="ECO:0000256" key="3">
    <source>
        <dbReference type="ARBA" id="ARBA00023125"/>
    </source>
</evidence>
<keyword evidence="1" id="KW-0678">Repressor</keyword>
<dbReference type="AlphaFoldDB" id="A0A644ZJL0"/>
<dbReference type="PROSITE" id="PS50943">
    <property type="entry name" value="HTH_CROC1"/>
    <property type="match status" value="1"/>
</dbReference>
<dbReference type="GO" id="GO:0000976">
    <property type="term" value="F:transcription cis-regulatory region binding"/>
    <property type="evidence" value="ECO:0007669"/>
    <property type="project" value="TreeGrafter"/>
</dbReference>
<keyword evidence="2" id="KW-0805">Transcription regulation</keyword>
<accession>A0A644ZJL0</accession>
<dbReference type="Gene3D" id="1.10.260.40">
    <property type="entry name" value="lambda repressor-like DNA-binding domains"/>
    <property type="match status" value="1"/>
</dbReference>
<protein>
    <submittedName>
        <fullName evidence="7">Ribose operon repressor</fullName>
    </submittedName>
</protein>
<dbReference type="Pfam" id="PF00532">
    <property type="entry name" value="Peripla_BP_1"/>
    <property type="match status" value="1"/>
</dbReference>
<name>A0A644ZJL0_9ZZZZ</name>
<dbReference type="SUPFAM" id="SSF47413">
    <property type="entry name" value="lambda repressor-like DNA-binding domains"/>
    <property type="match status" value="1"/>
</dbReference>
<dbReference type="Pfam" id="PF00356">
    <property type="entry name" value="LacI"/>
    <property type="match status" value="1"/>
</dbReference>
<sequence length="338" mass="37252">MTNPPTITDVAQMAGVSTTTVSHIINGTRYVSEDLKGRVEEAIKTLGYQPNSLARGLRRGESKTIGLIVPDNSNPFFAEILRQIENIGYEHGYSVILCNSDGDIKKEIAYTDLLFAKQVDGIVFISTNNSYEHLQQLTNKGIPIIIIDRDIPLKSTDVLLVDNFMGGYLATQYLIQLGHTKIACITGPSLLTPSAERVNGYKKALQEANLALNPDWIIPGDFQFTGGEKGIRQILKMSTRPTAIFACNDLMALGVMRGLRNSGYSVPQDYSLIGFDDVPLSSIISPALTTIAQPINKISELAIELLLKRIQLNEEVKERTVLPVQLVIRESCRKTETT</sequence>
<dbReference type="PROSITE" id="PS00356">
    <property type="entry name" value="HTH_LACI_1"/>
    <property type="match status" value="1"/>
</dbReference>
<dbReference type="PANTHER" id="PTHR30146">
    <property type="entry name" value="LACI-RELATED TRANSCRIPTIONAL REPRESSOR"/>
    <property type="match status" value="1"/>
</dbReference>
<evidence type="ECO:0000256" key="4">
    <source>
        <dbReference type="ARBA" id="ARBA00023163"/>
    </source>
</evidence>
<dbReference type="PROSITE" id="PS50932">
    <property type="entry name" value="HTH_LACI_2"/>
    <property type="match status" value="1"/>
</dbReference>
<evidence type="ECO:0000256" key="2">
    <source>
        <dbReference type="ARBA" id="ARBA00023015"/>
    </source>
</evidence>
<evidence type="ECO:0000313" key="7">
    <source>
        <dbReference type="EMBL" id="MPM41075.1"/>
    </source>
</evidence>
<dbReference type="InterPro" id="IPR010982">
    <property type="entry name" value="Lambda_DNA-bd_dom_sf"/>
</dbReference>
<dbReference type="SMART" id="SM00354">
    <property type="entry name" value="HTH_LACI"/>
    <property type="match status" value="1"/>
</dbReference>
<dbReference type="GO" id="GO:0003700">
    <property type="term" value="F:DNA-binding transcription factor activity"/>
    <property type="evidence" value="ECO:0007669"/>
    <property type="project" value="TreeGrafter"/>
</dbReference>
<dbReference type="Gene3D" id="3.40.50.2300">
    <property type="match status" value="2"/>
</dbReference>
<comment type="caution">
    <text evidence="7">The sequence shown here is derived from an EMBL/GenBank/DDBJ whole genome shotgun (WGS) entry which is preliminary data.</text>
</comment>
<dbReference type="CDD" id="cd01392">
    <property type="entry name" value="HTH_LacI"/>
    <property type="match status" value="1"/>
</dbReference>
<dbReference type="InterPro" id="IPR028082">
    <property type="entry name" value="Peripla_BP_I"/>
</dbReference>
<feature type="domain" description="HTH lacI-type" evidence="5">
    <location>
        <begin position="5"/>
        <end position="59"/>
    </location>
</feature>
<evidence type="ECO:0000259" key="5">
    <source>
        <dbReference type="PROSITE" id="PS50932"/>
    </source>
</evidence>
<evidence type="ECO:0000256" key="1">
    <source>
        <dbReference type="ARBA" id="ARBA00022491"/>
    </source>
</evidence>
<organism evidence="7">
    <name type="scientific">bioreactor metagenome</name>
    <dbReference type="NCBI Taxonomy" id="1076179"/>
    <lineage>
        <taxon>unclassified sequences</taxon>
        <taxon>metagenomes</taxon>
        <taxon>ecological metagenomes</taxon>
    </lineage>
</organism>
<feature type="domain" description="HTH cro/C1-type" evidence="6">
    <location>
        <begin position="6"/>
        <end position="49"/>
    </location>
</feature>
<evidence type="ECO:0000259" key="6">
    <source>
        <dbReference type="PROSITE" id="PS50943"/>
    </source>
</evidence>
<keyword evidence="3" id="KW-0238">DNA-binding</keyword>
<reference evidence="7" key="1">
    <citation type="submission" date="2019-08" db="EMBL/GenBank/DDBJ databases">
        <authorList>
            <person name="Kucharzyk K."/>
            <person name="Murdoch R.W."/>
            <person name="Higgins S."/>
            <person name="Loffler F."/>
        </authorList>
    </citation>
    <scope>NUCLEOTIDE SEQUENCE</scope>
</reference>
<dbReference type="PRINTS" id="PR00036">
    <property type="entry name" value="HTHLACI"/>
</dbReference>
<dbReference type="EMBL" id="VSSQ01009235">
    <property type="protein sequence ID" value="MPM41075.1"/>
    <property type="molecule type" value="Genomic_DNA"/>
</dbReference>
<dbReference type="PANTHER" id="PTHR30146:SF148">
    <property type="entry name" value="HTH-TYPE TRANSCRIPTIONAL REPRESSOR PURR-RELATED"/>
    <property type="match status" value="1"/>
</dbReference>
<gene>
    <name evidence="7" type="primary">rbsR_12</name>
    <name evidence="7" type="ORF">SDC9_87725</name>
</gene>
<proteinExistence type="predicted"/>
<dbReference type="InterPro" id="IPR001387">
    <property type="entry name" value="Cro/C1-type_HTH"/>
</dbReference>
<dbReference type="SUPFAM" id="SSF53822">
    <property type="entry name" value="Periplasmic binding protein-like I"/>
    <property type="match status" value="1"/>
</dbReference>
<keyword evidence="4" id="KW-0804">Transcription</keyword>